<dbReference type="EMBL" id="JACMSC010000021">
    <property type="protein sequence ID" value="KAG6470036.1"/>
    <property type="molecule type" value="Genomic_DNA"/>
</dbReference>
<evidence type="ECO:0000313" key="2">
    <source>
        <dbReference type="Proteomes" id="UP000734854"/>
    </source>
</evidence>
<dbReference type="Proteomes" id="UP000734854">
    <property type="component" value="Unassembled WGS sequence"/>
</dbReference>
<accession>A0A8J5BDW1</accession>
<name>A0A8J5BDW1_ZINOF</name>
<keyword evidence="2" id="KW-1185">Reference proteome</keyword>
<comment type="caution">
    <text evidence="1">The sequence shown here is derived from an EMBL/GenBank/DDBJ whole genome shotgun (WGS) entry which is preliminary data.</text>
</comment>
<gene>
    <name evidence="1" type="ORF">ZIOFF_070997</name>
</gene>
<dbReference type="AlphaFoldDB" id="A0A8J5BDW1"/>
<proteinExistence type="predicted"/>
<evidence type="ECO:0000313" key="1">
    <source>
        <dbReference type="EMBL" id="KAG6470036.1"/>
    </source>
</evidence>
<protein>
    <submittedName>
        <fullName evidence="1">Uncharacterized protein</fullName>
    </submittedName>
</protein>
<reference evidence="1 2" key="1">
    <citation type="submission" date="2020-08" db="EMBL/GenBank/DDBJ databases">
        <title>Plant Genome Project.</title>
        <authorList>
            <person name="Zhang R.-G."/>
        </authorList>
    </citation>
    <scope>NUCLEOTIDE SEQUENCE [LARGE SCALE GENOMIC DNA]</scope>
    <source>
        <tissue evidence="1">Rhizome</tissue>
    </source>
</reference>
<sequence>MSPVASPGCGATYAGATDTDVALSSYASLLASPRGHPFKASSPVLLFGSSSLRELESDHGEDREADSNSVLFCSSLGRLRCPSDWVTWLPRALGWGLDLGSFRLSLGFGPEDDAF</sequence>
<organism evidence="1 2">
    <name type="scientific">Zingiber officinale</name>
    <name type="common">Ginger</name>
    <name type="synonym">Amomum zingiber</name>
    <dbReference type="NCBI Taxonomy" id="94328"/>
    <lineage>
        <taxon>Eukaryota</taxon>
        <taxon>Viridiplantae</taxon>
        <taxon>Streptophyta</taxon>
        <taxon>Embryophyta</taxon>
        <taxon>Tracheophyta</taxon>
        <taxon>Spermatophyta</taxon>
        <taxon>Magnoliopsida</taxon>
        <taxon>Liliopsida</taxon>
        <taxon>Zingiberales</taxon>
        <taxon>Zingiberaceae</taxon>
        <taxon>Zingiber</taxon>
    </lineage>
</organism>